<evidence type="ECO:0000256" key="5">
    <source>
        <dbReference type="HAMAP-Rule" id="MF_00374"/>
    </source>
</evidence>
<accession>A0A0F9YKU5</accession>
<evidence type="ECO:0000313" key="6">
    <source>
        <dbReference type="EMBL" id="KKP32099.1"/>
    </source>
</evidence>
<dbReference type="Proteomes" id="UP000034803">
    <property type="component" value="Unassembled WGS sequence"/>
</dbReference>
<evidence type="ECO:0000256" key="4">
    <source>
        <dbReference type="ARBA" id="ARBA00035204"/>
    </source>
</evidence>
<dbReference type="HAMAP" id="MF_00374">
    <property type="entry name" value="Ribosomal_uL29"/>
    <property type="match status" value="1"/>
</dbReference>
<protein>
    <recommendedName>
        <fullName evidence="4 5">Large ribosomal subunit protein uL29</fullName>
    </recommendedName>
</protein>
<keyword evidence="3 5" id="KW-0687">Ribonucleoprotein</keyword>
<dbReference type="InterPro" id="IPR036049">
    <property type="entry name" value="Ribosomal_uL29_sf"/>
</dbReference>
<evidence type="ECO:0000256" key="1">
    <source>
        <dbReference type="ARBA" id="ARBA00009254"/>
    </source>
</evidence>
<dbReference type="SUPFAM" id="SSF46561">
    <property type="entry name" value="Ribosomal protein L29 (L29p)"/>
    <property type="match status" value="1"/>
</dbReference>
<dbReference type="GO" id="GO:1990904">
    <property type="term" value="C:ribonucleoprotein complex"/>
    <property type="evidence" value="ECO:0007669"/>
    <property type="project" value="UniProtKB-KW"/>
</dbReference>
<proteinExistence type="inferred from homology"/>
<dbReference type="GO" id="GO:0006412">
    <property type="term" value="P:translation"/>
    <property type="evidence" value="ECO:0007669"/>
    <property type="project" value="UniProtKB-UniRule"/>
</dbReference>
<name>A0A0F9YKU5_9BACT</name>
<organism evidence="6 7">
    <name type="scientific">Candidatus Woesebacteria bacterium GW2011_GWC2_31_9</name>
    <dbReference type="NCBI Taxonomy" id="1618586"/>
    <lineage>
        <taxon>Bacteria</taxon>
        <taxon>Candidatus Woeseibacteriota</taxon>
    </lineage>
</organism>
<dbReference type="Gene3D" id="1.10.287.310">
    <property type="match status" value="1"/>
</dbReference>
<dbReference type="GO" id="GO:0003735">
    <property type="term" value="F:structural constituent of ribosome"/>
    <property type="evidence" value="ECO:0007669"/>
    <property type="project" value="InterPro"/>
</dbReference>
<dbReference type="InterPro" id="IPR001854">
    <property type="entry name" value="Ribosomal_uL29"/>
</dbReference>
<dbReference type="AlphaFoldDB" id="A0A0F9YKU5"/>
<dbReference type="GO" id="GO:0005840">
    <property type="term" value="C:ribosome"/>
    <property type="evidence" value="ECO:0007669"/>
    <property type="project" value="UniProtKB-KW"/>
</dbReference>
<evidence type="ECO:0000256" key="3">
    <source>
        <dbReference type="ARBA" id="ARBA00023274"/>
    </source>
</evidence>
<dbReference type="EMBL" id="LBOI01000002">
    <property type="protein sequence ID" value="KKP32099.1"/>
    <property type="molecule type" value="Genomic_DNA"/>
</dbReference>
<keyword evidence="2 5" id="KW-0689">Ribosomal protein</keyword>
<comment type="similarity">
    <text evidence="1 5">Belongs to the universal ribosomal protein uL29 family.</text>
</comment>
<evidence type="ECO:0000313" key="7">
    <source>
        <dbReference type="Proteomes" id="UP000034803"/>
    </source>
</evidence>
<reference evidence="6 7" key="1">
    <citation type="journal article" date="2015" name="Nature">
        <title>rRNA introns, odd ribosomes, and small enigmatic genomes across a large radiation of phyla.</title>
        <authorList>
            <person name="Brown C.T."/>
            <person name="Hug L.A."/>
            <person name="Thomas B.C."/>
            <person name="Sharon I."/>
            <person name="Castelle C.J."/>
            <person name="Singh A."/>
            <person name="Wilkins M.J."/>
            <person name="Williams K.H."/>
            <person name="Banfield J.F."/>
        </authorList>
    </citation>
    <scope>NUCLEOTIDE SEQUENCE [LARGE SCALE GENOMIC DNA]</scope>
</reference>
<sequence>MKIKELQSIKIKEIKELKALVLKKKLELLKNQVKMLSGKEKNLKKTWALKKEIAQIMSIIKEKEFLESNKK</sequence>
<comment type="caution">
    <text evidence="6">The sequence shown here is derived from an EMBL/GenBank/DDBJ whole genome shotgun (WGS) entry which is preliminary data.</text>
</comment>
<evidence type="ECO:0000256" key="2">
    <source>
        <dbReference type="ARBA" id="ARBA00022980"/>
    </source>
</evidence>
<gene>
    <name evidence="5" type="primary">rpmC</name>
    <name evidence="6" type="ORF">UR21_C0002G0018</name>
</gene>
<dbReference type="NCBIfam" id="TIGR00012">
    <property type="entry name" value="L29"/>
    <property type="match status" value="1"/>
</dbReference>